<dbReference type="PANTHER" id="PTHR13384:SF19">
    <property type="entry name" value="G PATCH DOMAIN-CONTAINING PROTEIN 1"/>
    <property type="match status" value="1"/>
</dbReference>
<dbReference type="Proteomes" id="UP001166052">
    <property type="component" value="Unassembled WGS sequence"/>
</dbReference>
<keyword evidence="5" id="KW-1185">Reference proteome</keyword>
<reference evidence="4" key="1">
    <citation type="journal article" date="2021" name="Cell">
        <title>Tracing the genetic footprints of vertebrate landing in non-teleost ray-finned fishes.</title>
        <authorList>
            <person name="Bi X."/>
            <person name="Wang K."/>
            <person name="Yang L."/>
            <person name="Pan H."/>
            <person name="Jiang H."/>
            <person name="Wei Q."/>
            <person name="Fang M."/>
            <person name="Yu H."/>
            <person name="Zhu C."/>
            <person name="Cai Y."/>
            <person name="He Y."/>
            <person name="Gan X."/>
            <person name="Zeng H."/>
            <person name="Yu D."/>
            <person name="Zhu Y."/>
            <person name="Jiang H."/>
            <person name="Qiu Q."/>
            <person name="Yang H."/>
            <person name="Zhang Y.E."/>
            <person name="Wang W."/>
            <person name="Zhu M."/>
            <person name="He S."/>
            <person name="Zhang G."/>
        </authorList>
    </citation>
    <scope>NUCLEOTIDE SEQUENCE</scope>
    <source>
        <strain evidence="4">Bchr_001</strain>
    </source>
</reference>
<feature type="compositionally biased region" description="Acidic residues" evidence="2">
    <location>
        <begin position="759"/>
        <end position="774"/>
    </location>
</feature>
<comment type="caution">
    <text evidence="4">The sequence shown here is derived from an EMBL/GenBank/DDBJ whole genome shotgun (WGS) entry which is preliminary data.</text>
</comment>
<protein>
    <submittedName>
        <fullName evidence="4">GPTC1 protein</fullName>
    </submittedName>
</protein>
<dbReference type="PANTHER" id="PTHR13384">
    <property type="entry name" value="G PATCH DOMAIN-CONTAINING PROTEIN 1"/>
    <property type="match status" value="1"/>
</dbReference>
<comment type="similarity">
    <text evidence="1">Belongs to the GPATCH1 family.</text>
</comment>
<feature type="compositionally biased region" description="Basic and acidic residues" evidence="2">
    <location>
        <begin position="686"/>
        <end position="701"/>
    </location>
</feature>
<dbReference type="Pfam" id="PF01585">
    <property type="entry name" value="G-patch"/>
    <property type="match status" value="1"/>
</dbReference>
<feature type="domain" description="G-patch" evidence="3">
    <location>
        <begin position="163"/>
        <end position="183"/>
    </location>
</feature>
<evidence type="ECO:0000313" key="4">
    <source>
        <dbReference type="EMBL" id="MBN3293974.1"/>
    </source>
</evidence>
<evidence type="ECO:0000256" key="1">
    <source>
        <dbReference type="ARBA" id="ARBA00008600"/>
    </source>
</evidence>
<feature type="compositionally biased region" description="Polar residues" evidence="2">
    <location>
        <begin position="708"/>
        <end position="723"/>
    </location>
</feature>
<organism evidence="4 5">
    <name type="scientific">Polypterus senegalus</name>
    <name type="common">Senegal bichir</name>
    <dbReference type="NCBI Taxonomy" id="55291"/>
    <lineage>
        <taxon>Eukaryota</taxon>
        <taxon>Metazoa</taxon>
        <taxon>Chordata</taxon>
        <taxon>Craniata</taxon>
        <taxon>Vertebrata</taxon>
        <taxon>Euteleostomi</taxon>
        <taxon>Actinopterygii</taxon>
        <taxon>Polypteriformes</taxon>
        <taxon>Polypteridae</taxon>
        <taxon>Polypterus</taxon>
    </lineage>
</organism>
<feature type="compositionally biased region" description="Polar residues" evidence="2">
    <location>
        <begin position="804"/>
        <end position="825"/>
    </location>
</feature>
<feature type="region of interest" description="Disordered" evidence="2">
    <location>
        <begin position="658"/>
        <end position="742"/>
    </location>
</feature>
<dbReference type="InterPro" id="IPR011666">
    <property type="entry name" value="DUF1604"/>
</dbReference>
<feature type="compositionally biased region" description="Low complexity" evidence="2">
    <location>
        <begin position="900"/>
        <end position="918"/>
    </location>
</feature>
<dbReference type="EMBL" id="JAAWVN010024073">
    <property type="protein sequence ID" value="MBN3293974.1"/>
    <property type="molecule type" value="Genomic_DNA"/>
</dbReference>
<dbReference type="PROSITE" id="PS50174">
    <property type="entry name" value="G_PATCH"/>
    <property type="match status" value="1"/>
</dbReference>
<feature type="non-terminal residue" evidence="4">
    <location>
        <position position="1"/>
    </location>
</feature>
<feature type="compositionally biased region" description="Basic residues" evidence="2">
    <location>
        <begin position="856"/>
        <end position="893"/>
    </location>
</feature>
<name>A0ABS2Z673_POLSE</name>
<evidence type="ECO:0000256" key="2">
    <source>
        <dbReference type="SAM" id="MobiDB-lite"/>
    </source>
</evidence>
<gene>
    <name evidence="4" type="primary">Gpatch1</name>
    <name evidence="4" type="ORF">GTO92_0007009</name>
</gene>
<evidence type="ECO:0000259" key="3">
    <source>
        <dbReference type="PROSITE" id="PS50174"/>
    </source>
</evidence>
<feature type="compositionally biased region" description="Polar residues" evidence="2">
    <location>
        <begin position="661"/>
        <end position="671"/>
    </location>
</feature>
<sequence length="956" mass="107246">MAAPTEQLDYVSFGTPLELLSEDEPLKRPVPLQEQTVKDDRGRIKRFHGAFTGGFSAGYFNTVGSKEGWAPSQFISSRQQKAEKQVFQPEDFMDEEDLAEHGIAPREIMTTDDFASLTKNQIRSKAQALSVLAAPIPGATVLEDLIAASSYCGKWDGKKDKFRISIGVKLLRKMGWKEGQGIGPRVKRKLQRQRNGAGLRLYGCSLPPEESDKSEEEDDAYIPENVTFAPKDVTPIDFTPKDNLHGLGYSGIDPGKALIGGVLEEHIHLFSVESERTSNLLGSEGYSTTRKIGVSGQAFGVGVLEEEDDDIYGTESLSRYDTVIGEEEPGDCMYGWSAPYEYSKKNAEFIKDIAYAGKILEGFTKPSKSLSIKKIYLPPELPRDYKPVHYCHPVMSTSNTSYQKSSDLMTSCRQMERAALQNSRHQMNAVLRRNLIEEPTLPGPSSVFDLLSNEAKKRIKEVKQAVEQKQLSQSLPSCIQTVSTDEALRAWQNICGNEIGTFKPFEKIPEKQARYEKYISKLKQGRSDALEASLDSQMTEWERGREREEFVRAAMLYKPSNSTLASRFTQGKHEDDSENVYVVPDHEDDLNDKEAAVKMKMFGQLTRDAFEWHPDKLLCKRFNIPDPYPSSSIVGLTKVKKDKYSVFNFLNVMENTKPHLKQSQSDLSTNQKPDKASIPLKSNRQSRWDVPGKENDKKDSLSEFITFARSQSLSERQGSQPDSSEPAIIPKEQTAPTLDDLEEKRPSMDLFKAIFANSSDDESSSEGDGDDEDNQQGQNKSSLIKDPTSLIECQEPSKNKTKETFSNQEECQPTKSSDTSENLATQEEFGPRLPPVVPYGTVSLSSGSVFPETIKRKYKEKQNKHKPKMDHKQKRYKKKKKHRKHKHKSKSKKKIIEGCTSSSDSTESSGSDTGASSSVLSTEELLKSIHFTIFTYGIRFIKIACAELWPPAGSIT</sequence>
<dbReference type="Pfam" id="PF07713">
    <property type="entry name" value="DUF1604"/>
    <property type="match status" value="1"/>
</dbReference>
<proteinExistence type="inferred from homology"/>
<feature type="region of interest" description="Disordered" evidence="2">
    <location>
        <begin position="758"/>
        <end position="918"/>
    </location>
</feature>
<accession>A0ABS2Z673</accession>
<feature type="non-terminal residue" evidence="4">
    <location>
        <position position="956"/>
    </location>
</feature>
<dbReference type="InterPro" id="IPR000467">
    <property type="entry name" value="G_patch_dom"/>
</dbReference>
<evidence type="ECO:0000313" key="5">
    <source>
        <dbReference type="Proteomes" id="UP001166052"/>
    </source>
</evidence>
<dbReference type="Pfam" id="PF26093">
    <property type="entry name" value="HTH_TGH"/>
    <property type="match status" value="1"/>
</dbReference>